<feature type="chain" id="PRO_5007484015" evidence="1">
    <location>
        <begin position="23"/>
        <end position="270"/>
    </location>
</feature>
<feature type="signal peptide" evidence="1">
    <location>
        <begin position="1"/>
        <end position="22"/>
    </location>
</feature>
<comment type="caution">
    <text evidence="2">The sequence shown here is derived from an EMBL/GenBank/DDBJ whole genome shotgun (WGS) entry which is preliminary data.</text>
</comment>
<proteinExistence type="predicted"/>
<dbReference type="EMBL" id="LSLI01000006">
    <property type="protein sequence ID" value="KXS33399.1"/>
    <property type="molecule type" value="Genomic_DNA"/>
</dbReference>
<reference evidence="2 3" key="1">
    <citation type="submission" date="2016-02" db="EMBL/GenBank/DDBJ databases">
        <authorList>
            <person name="Wen L."/>
            <person name="He K."/>
            <person name="Yang H."/>
        </authorList>
    </citation>
    <scope>NUCLEOTIDE SEQUENCE [LARGE SCALE GENOMIC DNA]</scope>
    <source>
        <strain evidence="2">ShG14-8</strain>
    </source>
</reference>
<name>A0A139BWN5_9PROT</name>
<dbReference type="AlphaFoldDB" id="A0A139BWN5"/>
<evidence type="ECO:0000313" key="3">
    <source>
        <dbReference type="Proteomes" id="UP000070578"/>
    </source>
</evidence>
<sequence length="270" mass="30405">MLIRFHGILFLLLVLLSSHSNAAVLPDANELKRLLAESPIEVEVVEPHLIAGKTRPHVVYLGYPVEKIFRVLFGAEWKAAGTTVEFRALDGYVSRIPTGRFDQYHAYLVFAKKNAREFRVNNLKQHEENVALAPYYLVWDNIHHPGLISEGGTYWPYQVNEILMSVSSEQSLISGEKSRDAPELEKYCLSCHQVNGFGGNKAPLDLAEQTKILGREKFLVWVLNPSSINPDTKMPAIVEGMPETGRRALALRLFEHLNELPHKQASQPGN</sequence>
<dbReference type="Gene3D" id="1.10.760.10">
    <property type="entry name" value="Cytochrome c-like domain"/>
    <property type="match status" value="1"/>
</dbReference>
<organism evidence="2 3">
    <name type="scientific">Candidatus Gallionella acididurans</name>
    <dbReference type="NCBI Taxonomy" id="1796491"/>
    <lineage>
        <taxon>Bacteria</taxon>
        <taxon>Pseudomonadati</taxon>
        <taxon>Pseudomonadota</taxon>
        <taxon>Betaproteobacteria</taxon>
        <taxon>Nitrosomonadales</taxon>
        <taxon>Gallionellaceae</taxon>
        <taxon>Gallionella</taxon>
    </lineage>
</organism>
<protein>
    <submittedName>
        <fullName evidence="2">Cytochrome c family protein</fullName>
    </submittedName>
</protein>
<dbReference type="InterPro" id="IPR036909">
    <property type="entry name" value="Cyt_c-like_dom_sf"/>
</dbReference>
<keyword evidence="1" id="KW-0732">Signal</keyword>
<dbReference type="Proteomes" id="UP000070578">
    <property type="component" value="Unassembled WGS sequence"/>
</dbReference>
<evidence type="ECO:0000256" key="1">
    <source>
        <dbReference type="SAM" id="SignalP"/>
    </source>
</evidence>
<reference evidence="2 3" key="2">
    <citation type="submission" date="2016-03" db="EMBL/GenBank/DDBJ databases">
        <title>New uncultured bacterium of the family Gallionellaceae from acid mine drainage: description and reconstruction of genome based on metagenomic analysis of microbial community.</title>
        <authorList>
            <person name="Kadnikov V."/>
            <person name="Ivasenko D."/>
            <person name="Beletsky A."/>
            <person name="Mardanov A."/>
            <person name="Danilova E."/>
            <person name="Pimenov N."/>
            <person name="Karnachuk O."/>
            <person name="Ravin N."/>
        </authorList>
    </citation>
    <scope>NUCLEOTIDE SEQUENCE [LARGE SCALE GENOMIC DNA]</scope>
    <source>
        <strain evidence="2">ShG14-8</strain>
    </source>
</reference>
<dbReference type="GO" id="GO:0009055">
    <property type="term" value="F:electron transfer activity"/>
    <property type="evidence" value="ECO:0007669"/>
    <property type="project" value="InterPro"/>
</dbReference>
<evidence type="ECO:0000313" key="2">
    <source>
        <dbReference type="EMBL" id="KXS33399.1"/>
    </source>
</evidence>
<gene>
    <name evidence="2" type="ORF">AWT59_0425</name>
</gene>
<accession>A0A139BWN5</accession>
<dbReference type="GO" id="GO:0020037">
    <property type="term" value="F:heme binding"/>
    <property type="evidence" value="ECO:0007669"/>
    <property type="project" value="InterPro"/>
</dbReference>
<dbReference type="SUPFAM" id="SSF46626">
    <property type="entry name" value="Cytochrome c"/>
    <property type="match status" value="1"/>
</dbReference>